<dbReference type="SUPFAM" id="SSF51197">
    <property type="entry name" value="Clavaminate synthase-like"/>
    <property type="match status" value="1"/>
</dbReference>
<dbReference type="InterPro" id="IPR032854">
    <property type="entry name" value="ALKBH3"/>
</dbReference>
<dbReference type="PANTHER" id="PTHR31212:SF4">
    <property type="entry name" value="ALPHA-KETOGLUTARATE-DEPENDENT DIOXYGENASE ALKB HOMOLOG 3"/>
    <property type="match status" value="1"/>
</dbReference>
<feature type="domain" description="Fe2OG dioxygenase" evidence="1">
    <location>
        <begin position="104"/>
        <end position="201"/>
    </location>
</feature>
<name>A0ABX1G9I8_9GAMM</name>
<protein>
    <submittedName>
        <fullName evidence="2">Alpha-ketoglutarate-dependent dioxygenase AlkB</fullName>
    </submittedName>
</protein>
<dbReference type="GO" id="GO:0051213">
    <property type="term" value="F:dioxygenase activity"/>
    <property type="evidence" value="ECO:0007669"/>
    <property type="project" value="UniProtKB-KW"/>
</dbReference>
<dbReference type="InterPro" id="IPR005123">
    <property type="entry name" value="Oxoglu/Fe-dep_dioxygenase_dom"/>
</dbReference>
<dbReference type="InterPro" id="IPR027450">
    <property type="entry name" value="AlkB-like"/>
</dbReference>
<dbReference type="InterPro" id="IPR037151">
    <property type="entry name" value="AlkB-like_sf"/>
</dbReference>
<reference evidence="2 3" key="1">
    <citation type="submission" date="2020-04" db="EMBL/GenBank/DDBJ databases">
        <authorList>
            <person name="Yoon J."/>
        </authorList>
    </citation>
    <scope>NUCLEOTIDE SEQUENCE [LARGE SCALE GENOMIC DNA]</scope>
    <source>
        <strain evidence="2 3">KMU-166</strain>
    </source>
</reference>
<dbReference type="Proteomes" id="UP000765845">
    <property type="component" value="Unassembled WGS sequence"/>
</dbReference>
<dbReference type="Gene3D" id="2.60.120.590">
    <property type="entry name" value="Alpha-ketoglutarate-dependent dioxygenase AlkB-like"/>
    <property type="match status" value="1"/>
</dbReference>
<evidence type="ECO:0000313" key="3">
    <source>
        <dbReference type="Proteomes" id="UP000765845"/>
    </source>
</evidence>
<organism evidence="2 3">
    <name type="scientific">Spongiibacter thalassae</name>
    <dbReference type="NCBI Taxonomy" id="2721624"/>
    <lineage>
        <taxon>Bacteria</taxon>
        <taxon>Pseudomonadati</taxon>
        <taxon>Pseudomonadota</taxon>
        <taxon>Gammaproteobacteria</taxon>
        <taxon>Cellvibrionales</taxon>
        <taxon>Spongiibacteraceae</taxon>
        <taxon>Spongiibacter</taxon>
    </lineage>
</organism>
<keyword evidence="2" id="KW-0223">Dioxygenase</keyword>
<gene>
    <name evidence="2" type="ORF">HCU74_00090</name>
</gene>
<evidence type="ECO:0000259" key="1">
    <source>
        <dbReference type="PROSITE" id="PS51471"/>
    </source>
</evidence>
<dbReference type="Pfam" id="PF13532">
    <property type="entry name" value="2OG-FeII_Oxy_2"/>
    <property type="match status" value="1"/>
</dbReference>
<proteinExistence type="predicted"/>
<dbReference type="EMBL" id="JAAWWK010000001">
    <property type="protein sequence ID" value="NKI15808.1"/>
    <property type="molecule type" value="Genomic_DNA"/>
</dbReference>
<sequence length="203" mass="23151">MDLFPHLLSLDENLLPKDGVVNYLGPVIERAAADHFFQRLRTGIDWQPDEAVIMGRHIATRRHVAWYGDRPYAYTYSRVTKTALGWTEDLLALKAVVEECSGEHFNSCLLNLYHDGSEGMAWHSDGERDLKRHGTIASVSLGAERRFAFKHKRGPERLSLNLAHGSLLLMKGETQSHWLHRLPPTKTVSEPRINLTFRTIDRA</sequence>
<dbReference type="PROSITE" id="PS51471">
    <property type="entry name" value="FE2OG_OXY"/>
    <property type="match status" value="1"/>
</dbReference>
<comment type="caution">
    <text evidence="2">The sequence shown here is derived from an EMBL/GenBank/DDBJ whole genome shotgun (WGS) entry which is preliminary data.</text>
</comment>
<evidence type="ECO:0000313" key="2">
    <source>
        <dbReference type="EMBL" id="NKI15808.1"/>
    </source>
</evidence>
<accession>A0ABX1G9I8</accession>
<dbReference type="RefSeq" id="WP_168448366.1">
    <property type="nucleotide sequence ID" value="NZ_JAAWWK010000001.1"/>
</dbReference>
<dbReference type="PANTHER" id="PTHR31212">
    <property type="entry name" value="ALPHA-KETOGLUTARATE-DEPENDENT DIOXYGENASE ALKB HOMOLOG 3"/>
    <property type="match status" value="1"/>
</dbReference>
<keyword evidence="2" id="KW-0560">Oxidoreductase</keyword>
<keyword evidence="3" id="KW-1185">Reference proteome</keyword>